<evidence type="ECO:0000256" key="4">
    <source>
        <dbReference type="ARBA" id="ARBA00023136"/>
    </source>
</evidence>
<comment type="caution">
    <text evidence="9">The sequence shown here is derived from an EMBL/GenBank/DDBJ whole genome shotgun (WGS) entry which is preliminary data.</text>
</comment>
<name>A0A3E1YHR1_9BACT</name>
<dbReference type="RefSeq" id="WP_116973972.1">
    <property type="nucleotide sequence ID" value="NZ_QPMM01000001.1"/>
</dbReference>
<feature type="chain" id="PRO_5017690591" evidence="6">
    <location>
        <begin position="25"/>
        <end position="454"/>
    </location>
</feature>
<evidence type="ECO:0000259" key="7">
    <source>
        <dbReference type="Pfam" id="PF07980"/>
    </source>
</evidence>
<evidence type="ECO:0000256" key="3">
    <source>
        <dbReference type="ARBA" id="ARBA00022729"/>
    </source>
</evidence>
<protein>
    <submittedName>
        <fullName evidence="9">RagB/SusD family nutrient uptake outer membrane protein</fullName>
    </submittedName>
</protein>
<dbReference type="InterPro" id="IPR012944">
    <property type="entry name" value="SusD_RagB_dom"/>
</dbReference>
<feature type="signal peptide" evidence="6">
    <location>
        <begin position="1"/>
        <end position="24"/>
    </location>
</feature>
<dbReference type="Pfam" id="PF14322">
    <property type="entry name" value="SusD-like_3"/>
    <property type="match status" value="1"/>
</dbReference>
<feature type="domain" description="SusD-like N-terminal" evidence="8">
    <location>
        <begin position="25"/>
        <end position="226"/>
    </location>
</feature>
<proteinExistence type="inferred from homology"/>
<evidence type="ECO:0000259" key="8">
    <source>
        <dbReference type="Pfam" id="PF14322"/>
    </source>
</evidence>
<evidence type="ECO:0000313" key="10">
    <source>
        <dbReference type="Proteomes" id="UP000260644"/>
    </source>
</evidence>
<keyword evidence="10" id="KW-1185">Reference proteome</keyword>
<dbReference type="Gene3D" id="1.25.40.390">
    <property type="match status" value="1"/>
</dbReference>
<dbReference type="InterPro" id="IPR033985">
    <property type="entry name" value="SusD-like_N"/>
</dbReference>
<dbReference type="InterPro" id="IPR011990">
    <property type="entry name" value="TPR-like_helical_dom_sf"/>
</dbReference>
<organism evidence="9 10">
    <name type="scientific">Chitinophaga silvatica</name>
    <dbReference type="NCBI Taxonomy" id="2282649"/>
    <lineage>
        <taxon>Bacteria</taxon>
        <taxon>Pseudomonadati</taxon>
        <taxon>Bacteroidota</taxon>
        <taxon>Chitinophagia</taxon>
        <taxon>Chitinophagales</taxon>
        <taxon>Chitinophagaceae</taxon>
        <taxon>Chitinophaga</taxon>
    </lineage>
</organism>
<dbReference type="Proteomes" id="UP000260644">
    <property type="component" value="Unassembled WGS sequence"/>
</dbReference>
<gene>
    <name evidence="9" type="ORF">DVR12_03060</name>
</gene>
<evidence type="ECO:0000313" key="9">
    <source>
        <dbReference type="EMBL" id="RFS26780.1"/>
    </source>
</evidence>
<sequence>MNYYKYISLILLPVAILSSFNACRKFLDAKPDAKMVVPSTMKDLRALMDDVATMNLSWPIATEVASDNYYLLTSNWKSISSLTDRENYIWKDDVSNDMDWTLTYRVVLKSNLVLEKIAEVNPTPDQLKEWNEIKGSALFYRSFAFFMIAQEFAMPYDPQSSTSELGIPLRLTADVNEPSHRSSLQDTYNTITRDLEYASQLLPQNTAYKTRPSRVAALALLSRIHLCIGNYSKAANYADTCIKSGIQLLDYNLLSSASGETFKRFNDEVIFHIAANYSYSLDASICRVDSILISSYTTNDLRKKLFYKINPDGSAAFSGNYDGSNSYQLFEGLAADEVYLTQAECLARIGKNGDALQALNQFKKNRYDKLSFTPITSTDNLIDVILSERRKELPFRVIRWMDIRRLNTLAGGKITLERKIDNERYTLPPGDLRYAMQIPTSVLATAQSMERNKR</sequence>
<dbReference type="EMBL" id="QPMM01000001">
    <property type="protein sequence ID" value="RFS26780.1"/>
    <property type="molecule type" value="Genomic_DNA"/>
</dbReference>
<keyword evidence="5" id="KW-0998">Cell outer membrane</keyword>
<dbReference type="AlphaFoldDB" id="A0A3E1YHR1"/>
<dbReference type="Pfam" id="PF07980">
    <property type="entry name" value="SusD_RagB"/>
    <property type="match status" value="1"/>
</dbReference>
<evidence type="ECO:0000256" key="2">
    <source>
        <dbReference type="ARBA" id="ARBA00006275"/>
    </source>
</evidence>
<evidence type="ECO:0000256" key="5">
    <source>
        <dbReference type="ARBA" id="ARBA00023237"/>
    </source>
</evidence>
<reference evidence="9 10" key="1">
    <citation type="submission" date="2018-07" db="EMBL/GenBank/DDBJ databases">
        <title>Chitinophaga K2CV101002-2 sp. nov., isolated from a monsoon evergreen broad-leaved forest soil.</title>
        <authorList>
            <person name="Lv Y."/>
        </authorList>
    </citation>
    <scope>NUCLEOTIDE SEQUENCE [LARGE SCALE GENOMIC DNA]</scope>
    <source>
        <strain evidence="9 10">GDMCC 1.1288</strain>
    </source>
</reference>
<dbReference type="SUPFAM" id="SSF48452">
    <property type="entry name" value="TPR-like"/>
    <property type="match status" value="1"/>
</dbReference>
<evidence type="ECO:0000256" key="1">
    <source>
        <dbReference type="ARBA" id="ARBA00004442"/>
    </source>
</evidence>
<keyword evidence="4" id="KW-0472">Membrane</keyword>
<keyword evidence="3 6" id="KW-0732">Signal</keyword>
<comment type="subcellular location">
    <subcellularLocation>
        <location evidence="1">Cell outer membrane</location>
    </subcellularLocation>
</comment>
<feature type="domain" description="RagB/SusD" evidence="7">
    <location>
        <begin position="337"/>
        <end position="407"/>
    </location>
</feature>
<dbReference type="GO" id="GO:0009279">
    <property type="term" value="C:cell outer membrane"/>
    <property type="evidence" value="ECO:0007669"/>
    <property type="project" value="UniProtKB-SubCell"/>
</dbReference>
<dbReference type="OrthoDB" id="653598at2"/>
<comment type="similarity">
    <text evidence="2">Belongs to the SusD family.</text>
</comment>
<accession>A0A3E1YHR1</accession>
<evidence type="ECO:0000256" key="6">
    <source>
        <dbReference type="SAM" id="SignalP"/>
    </source>
</evidence>